<dbReference type="RefSeq" id="WP_168881362.1">
    <property type="nucleotide sequence ID" value="NZ_JABAIL010000002.1"/>
</dbReference>
<feature type="signal peptide" evidence="1">
    <location>
        <begin position="1"/>
        <end position="23"/>
    </location>
</feature>
<keyword evidence="3" id="KW-1185">Reference proteome</keyword>
<evidence type="ECO:0000313" key="3">
    <source>
        <dbReference type="Proteomes" id="UP000585050"/>
    </source>
</evidence>
<evidence type="ECO:0000256" key="1">
    <source>
        <dbReference type="SAM" id="SignalP"/>
    </source>
</evidence>
<proteinExistence type="predicted"/>
<organism evidence="2 3">
    <name type="scientific">Flammeovirga agarivorans</name>
    <dbReference type="NCBI Taxonomy" id="2726742"/>
    <lineage>
        <taxon>Bacteria</taxon>
        <taxon>Pseudomonadati</taxon>
        <taxon>Bacteroidota</taxon>
        <taxon>Cytophagia</taxon>
        <taxon>Cytophagales</taxon>
        <taxon>Flammeovirgaceae</taxon>
        <taxon>Flammeovirga</taxon>
    </lineage>
</organism>
<protein>
    <submittedName>
        <fullName evidence="2">DUF4097 domain-containing protein</fullName>
    </submittedName>
</protein>
<keyword evidence="1" id="KW-0732">Signal</keyword>
<comment type="caution">
    <text evidence="2">The sequence shown here is derived from an EMBL/GenBank/DDBJ whole genome shotgun (WGS) entry which is preliminary data.</text>
</comment>
<dbReference type="EMBL" id="JABAIL010000002">
    <property type="protein sequence ID" value="NLR90637.1"/>
    <property type="molecule type" value="Genomic_DNA"/>
</dbReference>
<name>A0A7X8SIB4_9BACT</name>
<reference evidence="2 3" key="1">
    <citation type="submission" date="2020-04" db="EMBL/GenBank/DDBJ databases">
        <title>Flammeovirga sp. SR4, a novel species isolated from seawater.</title>
        <authorList>
            <person name="Wang X."/>
        </authorList>
    </citation>
    <scope>NUCLEOTIDE SEQUENCE [LARGE SCALE GENOMIC DNA]</scope>
    <source>
        <strain evidence="2 3">SR4</strain>
    </source>
</reference>
<gene>
    <name evidence="2" type="ORF">HGP29_05435</name>
</gene>
<sequence length="336" mass="36702">MKTLRNIIFNLIFLMVVHQVAGAQHPNLVSKTFERSYSNVNSNTLLEISNAFGNVVIETRDGISQVDVKVTMEAWNTSANKAQSTLESISIEDNSSDGHINLSTITPSSSNNNSKKGFKITYNVVAPSDIRTELYNKYGGIITDDLKGDSHLKVAYGNLTAKDLSSQNNHIEISYGSGEIDFIEKGSIRTRYLGSLQIGQANDVEIDDKYGNIQIGTAGTIVGESDYSTLSIGQLKDALSYDIDYGTLKVEGVTKEFTDISASSSYGSIKIAFEDDAPFNFDANTRYGSFKSNIDGLTITTQIEKNTSSEFSGYHLKKNTGKNVSVKSSYGSIKFN</sequence>
<dbReference type="AlphaFoldDB" id="A0A7X8SIB4"/>
<feature type="chain" id="PRO_5031550700" evidence="1">
    <location>
        <begin position="24"/>
        <end position="336"/>
    </location>
</feature>
<evidence type="ECO:0000313" key="2">
    <source>
        <dbReference type="EMBL" id="NLR90637.1"/>
    </source>
</evidence>
<dbReference type="Proteomes" id="UP000585050">
    <property type="component" value="Unassembled WGS sequence"/>
</dbReference>
<accession>A0A7X8SIB4</accession>